<dbReference type="Gene3D" id="2.30.30.100">
    <property type="match status" value="1"/>
</dbReference>
<dbReference type="PROSITE" id="PS52002">
    <property type="entry name" value="SM"/>
    <property type="match status" value="1"/>
</dbReference>
<dbReference type="InterPro" id="IPR010920">
    <property type="entry name" value="LSM_dom_sf"/>
</dbReference>
<keyword evidence="2 3" id="KW-0346">Stress response</keyword>
<keyword evidence="1 3" id="KW-0694">RNA-binding</keyword>
<evidence type="ECO:0000256" key="1">
    <source>
        <dbReference type="ARBA" id="ARBA00022884"/>
    </source>
</evidence>
<dbReference type="RefSeq" id="WP_209464945.1">
    <property type="nucleotide sequence ID" value="NZ_JAGGLG010000001.1"/>
</dbReference>
<dbReference type="HAMAP" id="MF_00436">
    <property type="entry name" value="Hfq"/>
    <property type="match status" value="1"/>
</dbReference>
<dbReference type="NCBIfam" id="TIGR02383">
    <property type="entry name" value="Hfq"/>
    <property type="match status" value="1"/>
</dbReference>
<dbReference type="EMBL" id="JAGGLG010000001">
    <property type="protein sequence ID" value="MBP2016799.1"/>
    <property type="molecule type" value="Genomic_DNA"/>
</dbReference>
<dbReference type="Pfam" id="PF17209">
    <property type="entry name" value="Hfq"/>
    <property type="match status" value="1"/>
</dbReference>
<evidence type="ECO:0000313" key="6">
    <source>
        <dbReference type="Proteomes" id="UP001519289"/>
    </source>
</evidence>
<dbReference type="InterPro" id="IPR047575">
    <property type="entry name" value="Sm"/>
</dbReference>
<dbReference type="PANTHER" id="PTHR34772">
    <property type="entry name" value="RNA-BINDING PROTEIN HFQ"/>
    <property type="match status" value="1"/>
</dbReference>
<reference evidence="5 6" key="1">
    <citation type="submission" date="2021-03" db="EMBL/GenBank/DDBJ databases">
        <title>Genomic Encyclopedia of Type Strains, Phase IV (KMG-IV): sequencing the most valuable type-strain genomes for metagenomic binning, comparative biology and taxonomic classification.</title>
        <authorList>
            <person name="Goeker M."/>
        </authorList>
    </citation>
    <scope>NUCLEOTIDE SEQUENCE [LARGE SCALE GENOMIC DNA]</scope>
    <source>
        <strain evidence="5 6">DSM 27138</strain>
    </source>
</reference>
<gene>
    <name evidence="3" type="primary">hfq</name>
    <name evidence="5" type="ORF">J2Z79_000172</name>
</gene>
<evidence type="ECO:0000256" key="2">
    <source>
        <dbReference type="ARBA" id="ARBA00023016"/>
    </source>
</evidence>
<evidence type="ECO:0000256" key="3">
    <source>
        <dbReference type="HAMAP-Rule" id="MF_00436"/>
    </source>
</evidence>
<comment type="similarity">
    <text evidence="3">Belongs to the Hfq family.</text>
</comment>
<feature type="domain" description="Sm" evidence="4">
    <location>
        <begin position="10"/>
        <end position="70"/>
    </location>
</feature>
<comment type="subunit">
    <text evidence="3">Homohexamer.</text>
</comment>
<organism evidence="5 6">
    <name type="scientific">Symbiobacterium terraclitae</name>
    <dbReference type="NCBI Taxonomy" id="557451"/>
    <lineage>
        <taxon>Bacteria</taxon>
        <taxon>Bacillati</taxon>
        <taxon>Bacillota</taxon>
        <taxon>Clostridia</taxon>
        <taxon>Eubacteriales</taxon>
        <taxon>Symbiobacteriaceae</taxon>
        <taxon>Symbiobacterium</taxon>
    </lineage>
</organism>
<dbReference type="CDD" id="cd01716">
    <property type="entry name" value="Hfq"/>
    <property type="match status" value="1"/>
</dbReference>
<dbReference type="PANTHER" id="PTHR34772:SF1">
    <property type="entry name" value="RNA-BINDING PROTEIN HFQ"/>
    <property type="match status" value="1"/>
</dbReference>
<evidence type="ECO:0000259" key="4">
    <source>
        <dbReference type="PROSITE" id="PS52002"/>
    </source>
</evidence>
<keyword evidence="6" id="KW-1185">Reference proteome</keyword>
<name>A0ABS4JMN4_9FIRM</name>
<dbReference type="InterPro" id="IPR005001">
    <property type="entry name" value="Hfq"/>
</dbReference>
<comment type="caution">
    <text evidence="5">The sequence shown here is derived from an EMBL/GenBank/DDBJ whole genome shotgun (WGS) entry which is preliminary data.</text>
</comment>
<evidence type="ECO:0000313" key="5">
    <source>
        <dbReference type="EMBL" id="MBP2016799.1"/>
    </source>
</evidence>
<proteinExistence type="inferred from homology"/>
<comment type="function">
    <text evidence="3">RNA chaperone that binds small regulatory RNA (sRNAs) and mRNAs to facilitate mRNA translational regulation in response to envelope stress, environmental stress and changes in metabolite concentrations. Also binds with high specificity to tRNAs.</text>
</comment>
<protein>
    <recommendedName>
        <fullName evidence="3">RNA-binding protein Hfq</fullName>
    </recommendedName>
</protein>
<dbReference type="Proteomes" id="UP001519289">
    <property type="component" value="Unassembled WGS sequence"/>
</dbReference>
<accession>A0ABS4JMN4</accession>
<dbReference type="NCBIfam" id="NF001602">
    <property type="entry name" value="PRK00395.1"/>
    <property type="match status" value="1"/>
</dbReference>
<sequence length="90" mass="9965">MTKAQANLQDGFLNLLRKENVPVTVFLVNGYQLKGQIRGFDSFTVAVEGEGKIQLVYKHALSTITPMRPLPMTIAQLMRGEEGQETEQGA</sequence>
<dbReference type="SUPFAM" id="SSF50182">
    <property type="entry name" value="Sm-like ribonucleoproteins"/>
    <property type="match status" value="1"/>
</dbReference>